<evidence type="ECO:0000259" key="7">
    <source>
        <dbReference type="Pfam" id="PF04844"/>
    </source>
</evidence>
<sequence>MSSIEEAESSSASDWLPSVSSIAQAMVQERLEQLIRERRLEERCRRHQQSRVRERTKFVVMVAIKKCFYDPREDFKESMMEMITADHIKEARDLPTQQLYLHELQ</sequence>
<feature type="domain" description="OVATE" evidence="7">
    <location>
        <begin position="70"/>
        <end position="94"/>
    </location>
</feature>
<keyword evidence="3 6" id="KW-0805">Transcription regulation</keyword>
<dbReference type="GO" id="GO:0045892">
    <property type="term" value="P:negative regulation of DNA-templated transcription"/>
    <property type="evidence" value="ECO:0007669"/>
    <property type="project" value="UniProtKB-UniRule"/>
</dbReference>
<organism evidence="8 9">
    <name type="scientific">Arachis hypogaea</name>
    <name type="common">Peanut</name>
    <dbReference type="NCBI Taxonomy" id="3818"/>
    <lineage>
        <taxon>Eukaryota</taxon>
        <taxon>Viridiplantae</taxon>
        <taxon>Streptophyta</taxon>
        <taxon>Embryophyta</taxon>
        <taxon>Tracheophyta</taxon>
        <taxon>Spermatophyta</taxon>
        <taxon>Magnoliopsida</taxon>
        <taxon>eudicotyledons</taxon>
        <taxon>Gunneridae</taxon>
        <taxon>Pentapetalae</taxon>
        <taxon>rosids</taxon>
        <taxon>fabids</taxon>
        <taxon>Fabales</taxon>
        <taxon>Fabaceae</taxon>
        <taxon>Papilionoideae</taxon>
        <taxon>50 kb inversion clade</taxon>
        <taxon>dalbergioids sensu lato</taxon>
        <taxon>Dalbergieae</taxon>
        <taxon>Pterocarpus clade</taxon>
        <taxon>Arachis</taxon>
    </lineage>
</organism>
<dbReference type="PANTHER" id="PTHR33057">
    <property type="entry name" value="TRANSCRIPTION REPRESSOR OFP7-RELATED"/>
    <property type="match status" value="1"/>
</dbReference>
<protein>
    <recommendedName>
        <fullName evidence="6">Transcription repressor</fullName>
    </recommendedName>
    <alternativeName>
        <fullName evidence="6">Ovate family protein</fullName>
    </alternativeName>
</protein>
<dbReference type="Proteomes" id="UP000289738">
    <property type="component" value="Chromosome B05"/>
</dbReference>
<gene>
    <name evidence="8" type="ORF">Ahy_B05g075156</name>
</gene>
<evidence type="ECO:0000256" key="5">
    <source>
        <dbReference type="ARBA" id="ARBA00023242"/>
    </source>
</evidence>
<name>A0A444Z0M0_ARAHY</name>
<evidence type="ECO:0000313" key="8">
    <source>
        <dbReference type="EMBL" id="RYR07739.1"/>
    </source>
</evidence>
<keyword evidence="4 6" id="KW-0804">Transcription</keyword>
<dbReference type="InterPro" id="IPR038933">
    <property type="entry name" value="Ovate"/>
</dbReference>
<dbReference type="AlphaFoldDB" id="A0A444Z0M0"/>
<comment type="subcellular location">
    <subcellularLocation>
        <location evidence="1 6">Nucleus</location>
    </subcellularLocation>
</comment>
<comment type="caution">
    <text evidence="8">The sequence shown here is derived from an EMBL/GenBank/DDBJ whole genome shotgun (WGS) entry which is preliminary data.</text>
</comment>
<dbReference type="PANTHER" id="PTHR33057:SF114">
    <property type="entry name" value="TRANSCRIPTION REPRESSOR-RELATED"/>
    <property type="match status" value="1"/>
</dbReference>
<comment type="function">
    <text evidence="6">Transcriptional repressor that regulates multiple aspects of plant growth and development.</text>
</comment>
<dbReference type="GO" id="GO:0005634">
    <property type="term" value="C:nucleus"/>
    <property type="evidence" value="ECO:0007669"/>
    <property type="project" value="UniProtKB-SubCell"/>
</dbReference>
<dbReference type="Pfam" id="PF04844">
    <property type="entry name" value="Ovate"/>
    <property type="match status" value="1"/>
</dbReference>
<proteinExistence type="predicted"/>
<keyword evidence="2 6" id="KW-0678">Repressor</keyword>
<evidence type="ECO:0000256" key="3">
    <source>
        <dbReference type="ARBA" id="ARBA00023015"/>
    </source>
</evidence>
<dbReference type="EMBL" id="SDMP01000015">
    <property type="protein sequence ID" value="RYR07739.1"/>
    <property type="molecule type" value="Genomic_DNA"/>
</dbReference>
<evidence type="ECO:0000313" key="9">
    <source>
        <dbReference type="Proteomes" id="UP000289738"/>
    </source>
</evidence>
<reference evidence="8 9" key="1">
    <citation type="submission" date="2019-01" db="EMBL/GenBank/DDBJ databases">
        <title>Sequencing of cultivated peanut Arachis hypogaea provides insights into genome evolution and oil improvement.</title>
        <authorList>
            <person name="Chen X."/>
        </authorList>
    </citation>
    <scope>NUCLEOTIDE SEQUENCE [LARGE SCALE GENOMIC DNA]</scope>
    <source>
        <strain evidence="9">cv. Fuhuasheng</strain>
        <tissue evidence="8">Leaves</tissue>
    </source>
</reference>
<evidence type="ECO:0000256" key="4">
    <source>
        <dbReference type="ARBA" id="ARBA00023163"/>
    </source>
</evidence>
<keyword evidence="9" id="KW-1185">Reference proteome</keyword>
<evidence type="ECO:0000256" key="6">
    <source>
        <dbReference type="RuleBase" id="RU367028"/>
    </source>
</evidence>
<accession>A0A444Z0M0</accession>
<evidence type="ECO:0000256" key="2">
    <source>
        <dbReference type="ARBA" id="ARBA00022491"/>
    </source>
</evidence>
<keyword evidence="5 6" id="KW-0539">Nucleus</keyword>
<evidence type="ECO:0000256" key="1">
    <source>
        <dbReference type="ARBA" id="ARBA00004123"/>
    </source>
</evidence>
<dbReference type="InterPro" id="IPR006458">
    <property type="entry name" value="Ovate_C"/>
</dbReference>